<name>A0AAE4SAI5_9EURY</name>
<dbReference type="RefSeq" id="WP_338094821.1">
    <property type="nucleotide sequence ID" value="NZ_JAWDKA010000009.1"/>
</dbReference>
<comment type="caution">
    <text evidence="1">The sequence shown here is derived from an EMBL/GenBank/DDBJ whole genome shotgun (WGS) entry which is preliminary data.</text>
</comment>
<protein>
    <submittedName>
        <fullName evidence="1">Uncharacterized protein</fullName>
    </submittedName>
</protein>
<evidence type="ECO:0000313" key="2">
    <source>
        <dbReference type="Proteomes" id="UP001273136"/>
    </source>
</evidence>
<keyword evidence="2" id="KW-1185">Reference proteome</keyword>
<reference evidence="1" key="1">
    <citation type="submission" date="2023-06" db="EMBL/GenBank/DDBJ databases">
        <title>Genome sequence of Methancorpusculaceae sp. Ag1.</title>
        <authorList>
            <person name="Protasov E."/>
            <person name="Platt K."/>
            <person name="Poehlein A."/>
            <person name="Daniel R."/>
            <person name="Brune A."/>
        </authorList>
    </citation>
    <scope>NUCLEOTIDE SEQUENCE</scope>
    <source>
        <strain evidence="1">Ag1</strain>
    </source>
</reference>
<evidence type="ECO:0000313" key="1">
    <source>
        <dbReference type="EMBL" id="MDV0442401.1"/>
    </source>
</evidence>
<dbReference type="AlphaFoldDB" id="A0AAE4SAI5"/>
<dbReference type="Proteomes" id="UP001273136">
    <property type="component" value="Unassembled WGS sequence"/>
</dbReference>
<organism evidence="1 2">
    <name type="scientific">Methanorbis furvi</name>
    <dbReference type="NCBI Taxonomy" id="3028299"/>
    <lineage>
        <taxon>Archaea</taxon>
        <taxon>Methanobacteriati</taxon>
        <taxon>Methanobacteriota</taxon>
        <taxon>Stenosarchaea group</taxon>
        <taxon>Methanomicrobia</taxon>
        <taxon>Methanomicrobiales</taxon>
        <taxon>Methanocorpusculaceae</taxon>
        <taxon>Methanorbis</taxon>
    </lineage>
</organism>
<gene>
    <name evidence="1" type="ORF">McpAg1_16400</name>
</gene>
<dbReference type="EMBL" id="JAWDKA010000009">
    <property type="protein sequence ID" value="MDV0442401.1"/>
    <property type="molecule type" value="Genomic_DNA"/>
</dbReference>
<proteinExistence type="predicted"/>
<sequence>MTDLRNKVEDDRGLLKKIQLGIPGFRGYRQKEDLRIADSLLRVQIADLLKSDVLQPLELIRERAGNALELDMMNDIATVISAAKTAESRVRHAEQGYSGISPAYRVTDVELNTLYEFDLALVEGINGLGELCKTALASSDAGDFGLVKADLRDIRSGLSELSSVFEKRITTMAGLGAL</sequence>
<accession>A0AAE4SAI5</accession>